<evidence type="ECO:0000256" key="2">
    <source>
        <dbReference type="ARBA" id="ARBA00022676"/>
    </source>
</evidence>
<feature type="binding site" evidence="5">
    <location>
        <position position="156"/>
    </location>
    <ligand>
        <name>xanthine</name>
        <dbReference type="ChEBI" id="CHEBI:17712"/>
    </ligand>
</feature>
<dbReference type="GO" id="GO:0000310">
    <property type="term" value="F:xanthine phosphoribosyltransferase activity"/>
    <property type="evidence" value="ECO:0007669"/>
    <property type="project" value="UniProtKB-UniRule"/>
</dbReference>
<evidence type="ECO:0000256" key="4">
    <source>
        <dbReference type="ARBA" id="ARBA00022726"/>
    </source>
</evidence>
<comment type="function">
    <text evidence="5">Converts the preformed base xanthine, a product of nucleic acid breakdown, to xanthosine 5'-monophosphate (XMP), so it can be reused for RNA or DNA synthesis.</text>
</comment>
<gene>
    <name evidence="5" type="primary">xpt</name>
    <name evidence="8" type="ORF">DES51_11317</name>
</gene>
<dbReference type="InterPro" id="IPR050118">
    <property type="entry name" value="Pur/Pyrimidine_PRTase"/>
</dbReference>
<sequence length="192" mass="21612">MKQLEEAILKYGSAINEQVLKVDTFLNHQIDPNLMYLMAADILEHFKDKKIDKIITIEASGIAPALMVAYQLNVPLVFFKKATSSILNEELYQCQVHSFTKNKDYTLTASKNYIHEGEKLLFVDDFLANGEAALGAINIVKQANAEISGIAIIIEKSFQPGRERLTAEGYDVYSLARIKQMAANHIEFIKNE</sequence>
<keyword evidence="4 5" id="KW-0660">Purine salvage</keyword>
<feature type="binding site" evidence="5">
    <location>
        <begin position="128"/>
        <end position="132"/>
    </location>
    <ligand>
        <name>5-phospho-alpha-D-ribose 1-diphosphate</name>
        <dbReference type="ChEBI" id="CHEBI:58017"/>
    </ligand>
</feature>
<protein>
    <recommendedName>
        <fullName evidence="5 6">Xanthine phosphoribosyltransferase</fullName>
        <shortName evidence="5">XPRTase</shortName>
        <ecNumber evidence="5 6">2.4.2.22</ecNumber>
    </recommendedName>
</protein>
<reference evidence="8 9" key="1">
    <citation type="submission" date="2018-05" db="EMBL/GenBank/DDBJ databases">
        <title>Genomic Encyclopedia of Type Strains, Phase IV (KMG-IV): sequencing the most valuable type-strain genomes for metagenomic binning, comparative biology and taxonomic classification.</title>
        <authorList>
            <person name="Goeker M."/>
        </authorList>
    </citation>
    <scope>NUCLEOTIDE SEQUENCE [LARGE SCALE GENOMIC DNA]</scope>
    <source>
        <strain evidence="8 9">JC118</strain>
    </source>
</reference>
<dbReference type="AlphaFoldDB" id="A0A318KUB6"/>
<dbReference type="Gene3D" id="3.40.50.2020">
    <property type="match status" value="1"/>
</dbReference>
<evidence type="ECO:0000259" key="7">
    <source>
        <dbReference type="Pfam" id="PF00156"/>
    </source>
</evidence>
<evidence type="ECO:0000313" key="8">
    <source>
        <dbReference type="EMBL" id="PXX76823.1"/>
    </source>
</evidence>
<dbReference type="GO" id="GO:0005737">
    <property type="term" value="C:cytoplasm"/>
    <property type="evidence" value="ECO:0007669"/>
    <property type="project" value="UniProtKB-SubCell"/>
</dbReference>
<dbReference type="GO" id="GO:0032265">
    <property type="term" value="P:XMP salvage"/>
    <property type="evidence" value="ECO:0007669"/>
    <property type="project" value="UniProtKB-UniRule"/>
</dbReference>
<evidence type="ECO:0000256" key="3">
    <source>
        <dbReference type="ARBA" id="ARBA00022679"/>
    </source>
</evidence>
<dbReference type="UniPathway" id="UPA00602">
    <property type="reaction ID" value="UER00658"/>
</dbReference>
<comment type="similarity">
    <text evidence="5">Belongs to the purine/pyrimidine phosphoribosyltransferase family. Xpt subfamily.</text>
</comment>
<comment type="caution">
    <text evidence="8">The sequence shown here is derived from an EMBL/GenBank/DDBJ whole genome shotgun (WGS) entry which is preliminary data.</text>
</comment>
<dbReference type="NCBIfam" id="TIGR01744">
    <property type="entry name" value="XPRTase"/>
    <property type="match status" value="1"/>
</dbReference>
<dbReference type="GO" id="GO:0006166">
    <property type="term" value="P:purine ribonucleoside salvage"/>
    <property type="evidence" value="ECO:0007669"/>
    <property type="project" value="UniProtKB-KW"/>
</dbReference>
<keyword evidence="3 5" id="KW-0808">Transferase</keyword>
<name>A0A318KUB6_9FIRM</name>
<proteinExistence type="inferred from homology"/>
<dbReference type="PANTHER" id="PTHR43864">
    <property type="entry name" value="HYPOXANTHINE/GUANINE PHOSPHORIBOSYLTRANSFERASE"/>
    <property type="match status" value="1"/>
</dbReference>
<dbReference type="InterPro" id="IPR029057">
    <property type="entry name" value="PRTase-like"/>
</dbReference>
<dbReference type="HAMAP" id="MF_01184">
    <property type="entry name" value="XPRTase"/>
    <property type="match status" value="1"/>
</dbReference>
<dbReference type="OrthoDB" id="9790678at2"/>
<feature type="binding site" evidence="5">
    <location>
        <position position="27"/>
    </location>
    <ligand>
        <name>xanthine</name>
        <dbReference type="ChEBI" id="CHEBI:17712"/>
    </ligand>
</feature>
<dbReference type="STRING" id="1034346.GCA_000313565_03328"/>
<dbReference type="Proteomes" id="UP000247612">
    <property type="component" value="Unassembled WGS sequence"/>
</dbReference>
<dbReference type="RefSeq" id="WP_022939606.1">
    <property type="nucleotide sequence ID" value="NZ_CABKRQ010000011.1"/>
</dbReference>
<comment type="catalytic activity">
    <reaction evidence="5">
        <text>XMP + diphosphate = xanthine + 5-phospho-alpha-D-ribose 1-diphosphate</text>
        <dbReference type="Rhea" id="RHEA:10800"/>
        <dbReference type="ChEBI" id="CHEBI:17712"/>
        <dbReference type="ChEBI" id="CHEBI:33019"/>
        <dbReference type="ChEBI" id="CHEBI:57464"/>
        <dbReference type="ChEBI" id="CHEBI:58017"/>
        <dbReference type="EC" id="2.4.2.22"/>
    </reaction>
</comment>
<dbReference type="Pfam" id="PF00156">
    <property type="entry name" value="Pribosyltran"/>
    <property type="match status" value="1"/>
</dbReference>
<keyword evidence="9" id="KW-1185">Reference proteome</keyword>
<feature type="binding site" evidence="5">
    <location>
        <position position="20"/>
    </location>
    <ligand>
        <name>xanthine</name>
        <dbReference type="ChEBI" id="CHEBI:17712"/>
    </ligand>
</feature>
<evidence type="ECO:0000256" key="5">
    <source>
        <dbReference type="HAMAP-Rule" id="MF_01184"/>
    </source>
</evidence>
<dbReference type="EMBL" id="QJKH01000013">
    <property type="protein sequence ID" value="PXX76823.1"/>
    <property type="molecule type" value="Genomic_DNA"/>
</dbReference>
<keyword evidence="1 5" id="KW-0963">Cytoplasm</keyword>
<dbReference type="PANTHER" id="PTHR43864:SF1">
    <property type="entry name" value="XANTHINE PHOSPHORIBOSYLTRANSFERASE"/>
    <property type="match status" value="1"/>
</dbReference>
<keyword evidence="2 5" id="KW-0328">Glycosyltransferase</keyword>
<comment type="subcellular location">
    <subcellularLocation>
        <location evidence="5">Cytoplasm</location>
    </subcellularLocation>
</comment>
<feature type="domain" description="Phosphoribosyltransferase" evidence="7">
    <location>
        <begin position="38"/>
        <end position="159"/>
    </location>
</feature>
<organism evidence="8 9">
    <name type="scientific">Dielma fastidiosa</name>
    <dbReference type="NCBI Taxonomy" id="1034346"/>
    <lineage>
        <taxon>Bacteria</taxon>
        <taxon>Bacillati</taxon>
        <taxon>Bacillota</taxon>
        <taxon>Erysipelotrichia</taxon>
        <taxon>Erysipelotrichales</taxon>
        <taxon>Erysipelotrichaceae</taxon>
        <taxon>Dielma</taxon>
    </lineage>
</organism>
<evidence type="ECO:0000313" key="9">
    <source>
        <dbReference type="Proteomes" id="UP000247612"/>
    </source>
</evidence>
<dbReference type="InterPro" id="IPR010079">
    <property type="entry name" value="Xanthine_PRibTrfase"/>
</dbReference>
<comment type="pathway">
    <text evidence="5">Purine metabolism; XMP biosynthesis via salvage pathway; XMP from xanthine: step 1/1.</text>
</comment>
<comment type="subunit">
    <text evidence="5">Homodimer.</text>
</comment>
<dbReference type="NCBIfam" id="NF006671">
    <property type="entry name" value="PRK09219.1"/>
    <property type="match status" value="1"/>
</dbReference>
<dbReference type="GO" id="GO:0046110">
    <property type="term" value="P:xanthine metabolic process"/>
    <property type="evidence" value="ECO:0007669"/>
    <property type="project" value="UniProtKB-UniRule"/>
</dbReference>
<dbReference type="EC" id="2.4.2.22" evidence="5 6"/>
<dbReference type="SUPFAM" id="SSF53271">
    <property type="entry name" value="PRTase-like"/>
    <property type="match status" value="1"/>
</dbReference>
<dbReference type="InterPro" id="IPR000836">
    <property type="entry name" value="PRTase_dom"/>
</dbReference>
<evidence type="ECO:0000256" key="6">
    <source>
        <dbReference type="NCBIfam" id="TIGR01744"/>
    </source>
</evidence>
<accession>A0A318KUB6</accession>
<evidence type="ECO:0000256" key="1">
    <source>
        <dbReference type="ARBA" id="ARBA00022490"/>
    </source>
</evidence>